<proteinExistence type="predicted"/>
<sequence length="197" mass="22637">MSAGRPPPRPFELPDPVCDTEVDLTIIVYGSCSRDPSNMEERFSKDEQEQRRLEVYLRPVIPARQMYTVSDRRNAIRPYVLSIQIDLKHNRPWRCEFCTKFARESVWMTSEWLQLKTPSMVSYVHLVCNSEIGDCAQTLSAINSEMQSLAGAPPRPLPKLSRNGTKYPMAASCVNCNNEAKESRKHLKQCNRCKITR</sequence>
<accession>A0ACC1TQV7</accession>
<name>A0ACC1TQV7_9AGAR</name>
<dbReference type="EMBL" id="MU795356">
    <property type="protein sequence ID" value="KAJ3806971.1"/>
    <property type="molecule type" value="Genomic_DNA"/>
</dbReference>
<reference evidence="1" key="1">
    <citation type="submission" date="2022-09" db="EMBL/GenBank/DDBJ databases">
        <title>A Global Phylogenomic Analysis of the Shiitake Genus Lentinula.</title>
        <authorList>
            <consortium name="DOE Joint Genome Institute"/>
            <person name="Sierra-Patev S."/>
            <person name="Min B."/>
            <person name="Naranjo-Ortiz M."/>
            <person name="Looney B."/>
            <person name="Konkel Z."/>
            <person name="Slot J.C."/>
            <person name="Sakamoto Y."/>
            <person name="Steenwyk J.L."/>
            <person name="Rokas A."/>
            <person name="Carro J."/>
            <person name="Camarero S."/>
            <person name="Ferreira P."/>
            <person name="Molpeceres G."/>
            <person name="Ruiz-Duenas F.J."/>
            <person name="Serrano A."/>
            <person name="Henrissat B."/>
            <person name="Drula E."/>
            <person name="Hughes K.W."/>
            <person name="Mata J.L."/>
            <person name="Ishikawa N.K."/>
            <person name="Vargas-Isla R."/>
            <person name="Ushijima S."/>
            <person name="Smith C.A."/>
            <person name="Ahrendt S."/>
            <person name="Andreopoulos W."/>
            <person name="He G."/>
            <person name="Labutti K."/>
            <person name="Lipzen A."/>
            <person name="Ng V."/>
            <person name="Riley R."/>
            <person name="Sandor L."/>
            <person name="Barry K."/>
            <person name="Martinez A.T."/>
            <person name="Xiao Y."/>
            <person name="Gibbons J.G."/>
            <person name="Terashima K."/>
            <person name="Grigoriev I.V."/>
            <person name="Hibbett D.S."/>
        </authorList>
    </citation>
    <scope>NUCLEOTIDE SEQUENCE</scope>
    <source>
        <strain evidence="1">TMI1499</strain>
    </source>
</reference>
<evidence type="ECO:0000313" key="1">
    <source>
        <dbReference type="EMBL" id="KAJ3806971.1"/>
    </source>
</evidence>
<protein>
    <submittedName>
        <fullName evidence="1">Uncharacterized protein</fullName>
    </submittedName>
</protein>
<evidence type="ECO:0000313" key="2">
    <source>
        <dbReference type="Proteomes" id="UP001163835"/>
    </source>
</evidence>
<gene>
    <name evidence="1" type="ORF">F5876DRAFT_90812</name>
</gene>
<dbReference type="Proteomes" id="UP001163835">
    <property type="component" value="Unassembled WGS sequence"/>
</dbReference>
<comment type="caution">
    <text evidence="1">The sequence shown here is derived from an EMBL/GenBank/DDBJ whole genome shotgun (WGS) entry which is preliminary data.</text>
</comment>
<keyword evidence="2" id="KW-1185">Reference proteome</keyword>
<organism evidence="1 2">
    <name type="scientific">Lentinula aff. lateritia</name>
    <dbReference type="NCBI Taxonomy" id="2804960"/>
    <lineage>
        <taxon>Eukaryota</taxon>
        <taxon>Fungi</taxon>
        <taxon>Dikarya</taxon>
        <taxon>Basidiomycota</taxon>
        <taxon>Agaricomycotina</taxon>
        <taxon>Agaricomycetes</taxon>
        <taxon>Agaricomycetidae</taxon>
        <taxon>Agaricales</taxon>
        <taxon>Marasmiineae</taxon>
        <taxon>Omphalotaceae</taxon>
        <taxon>Lentinula</taxon>
    </lineage>
</organism>